<comment type="caution">
    <text evidence="1">The sequence shown here is derived from an EMBL/GenBank/DDBJ whole genome shotgun (WGS) entry which is preliminary data.</text>
</comment>
<accession>A0A9Q6F244</accession>
<evidence type="ECO:0000313" key="1">
    <source>
        <dbReference type="EMBL" id="PLS07636.1"/>
    </source>
</evidence>
<dbReference type="EMBL" id="PGUV01000007">
    <property type="protein sequence ID" value="PLS07636.1"/>
    <property type="molecule type" value="Genomic_DNA"/>
</dbReference>
<sequence length="50" mass="6339">MKFLLDFFANWTFDKVMDYSLVAVIWFVFKSKSKQNEYLDDFEERRRYRD</sequence>
<dbReference type="AlphaFoldDB" id="A0A9Q6F244"/>
<dbReference type="Proteomes" id="UP000234803">
    <property type="component" value="Unassembled WGS sequence"/>
</dbReference>
<name>A0A9Q6F244_9BACI</name>
<protein>
    <submittedName>
        <fullName evidence="1">Uncharacterized protein</fullName>
    </submittedName>
</protein>
<gene>
    <name evidence="1" type="ORF">CUU63_10095</name>
</gene>
<organism evidence="1 2">
    <name type="scientific">Bacillus halotolerans</name>
    <dbReference type="NCBI Taxonomy" id="260554"/>
    <lineage>
        <taxon>Bacteria</taxon>
        <taxon>Bacillati</taxon>
        <taxon>Bacillota</taxon>
        <taxon>Bacilli</taxon>
        <taxon>Bacillales</taxon>
        <taxon>Bacillaceae</taxon>
        <taxon>Bacillus</taxon>
    </lineage>
</organism>
<proteinExistence type="predicted"/>
<reference evidence="1 2" key="1">
    <citation type="submission" date="2017-12" db="EMBL/GenBank/DDBJ databases">
        <title>Comparative Functional Genomics of Dry Heat Resistant strains isolated from the Viking Spacecraft.</title>
        <authorList>
            <person name="Seuylemezian A."/>
            <person name="Cooper K."/>
            <person name="Vaishampayan P."/>
        </authorList>
    </citation>
    <scope>NUCLEOTIDE SEQUENCE [LARGE SCALE GENOMIC DNA]</scope>
    <source>
        <strain evidence="1 2">V48-19</strain>
    </source>
</reference>
<evidence type="ECO:0000313" key="2">
    <source>
        <dbReference type="Proteomes" id="UP000234803"/>
    </source>
</evidence>